<keyword evidence="1" id="KW-0472">Membrane</keyword>
<keyword evidence="1" id="KW-1133">Transmembrane helix</keyword>
<keyword evidence="1" id="KW-0812">Transmembrane</keyword>
<sequence length="126" mass="14503">MLISIYVFLPLLIGIMGYILMQGIEKGKLSYILIAVVYFINLEVNLSLPFFLTIISSLLVYVLFYCHLTYFRRCRICRPILSVLLLDALYLGSLLSYDFIFQSHSIVLDNILLYSLIVDLLVVVIL</sequence>
<protein>
    <submittedName>
        <fullName evidence="2">Uncharacterized protein</fullName>
    </submittedName>
</protein>
<gene>
    <name evidence="2" type="ORF">MNB_SV-8-1389</name>
</gene>
<feature type="transmembrane region" description="Helical" evidence="1">
    <location>
        <begin position="50"/>
        <end position="68"/>
    </location>
</feature>
<dbReference type="AlphaFoldDB" id="A0A1W1BHA9"/>
<name>A0A1W1BHA9_9ZZZZ</name>
<dbReference type="EMBL" id="FPHD01000020">
    <property type="protein sequence ID" value="SFV52865.1"/>
    <property type="molecule type" value="Genomic_DNA"/>
</dbReference>
<feature type="transmembrane region" description="Helical" evidence="1">
    <location>
        <begin position="80"/>
        <end position="100"/>
    </location>
</feature>
<accession>A0A1W1BHA9</accession>
<feature type="transmembrane region" description="Helical" evidence="1">
    <location>
        <begin position="6"/>
        <end position="21"/>
    </location>
</feature>
<evidence type="ECO:0000256" key="1">
    <source>
        <dbReference type="SAM" id="Phobius"/>
    </source>
</evidence>
<organism evidence="2">
    <name type="scientific">hydrothermal vent metagenome</name>
    <dbReference type="NCBI Taxonomy" id="652676"/>
    <lineage>
        <taxon>unclassified sequences</taxon>
        <taxon>metagenomes</taxon>
        <taxon>ecological metagenomes</taxon>
    </lineage>
</organism>
<reference evidence="2" key="1">
    <citation type="submission" date="2016-10" db="EMBL/GenBank/DDBJ databases">
        <authorList>
            <person name="de Groot N.N."/>
        </authorList>
    </citation>
    <scope>NUCLEOTIDE SEQUENCE</scope>
</reference>
<evidence type="ECO:0000313" key="2">
    <source>
        <dbReference type="EMBL" id="SFV52865.1"/>
    </source>
</evidence>
<proteinExistence type="predicted"/>
<feature type="transmembrane region" description="Helical" evidence="1">
    <location>
        <begin position="106"/>
        <end position="125"/>
    </location>
</feature>